<reference evidence="2" key="1">
    <citation type="submission" date="2023-04" db="EMBL/GenBank/DDBJ databases">
        <authorList>
            <consortium name="ELIXIR-Norway"/>
        </authorList>
    </citation>
    <scope>NUCLEOTIDE SEQUENCE [LARGE SCALE GENOMIC DNA]</scope>
</reference>
<feature type="transmembrane region" description="Helical" evidence="1">
    <location>
        <begin position="69"/>
        <end position="89"/>
    </location>
</feature>
<keyword evidence="1" id="KW-0472">Membrane</keyword>
<evidence type="ECO:0000313" key="2">
    <source>
        <dbReference type="EMBL" id="CAI9175425.1"/>
    </source>
</evidence>
<proteinExistence type="predicted"/>
<name>A0ABN8ZNB1_RANTA</name>
<dbReference type="Proteomes" id="UP001176941">
    <property type="component" value="Chromosome 5"/>
</dbReference>
<evidence type="ECO:0000256" key="1">
    <source>
        <dbReference type="SAM" id="Phobius"/>
    </source>
</evidence>
<keyword evidence="1" id="KW-1133">Transmembrane helix</keyword>
<gene>
    <name evidence="2" type="ORF">MRATA1EN1_LOCUS24387</name>
</gene>
<dbReference type="EMBL" id="OX459941">
    <property type="protein sequence ID" value="CAI9175425.1"/>
    <property type="molecule type" value="Genomic_DNA"/>
</dbReference>
<sequence length="281" mass="31477">MATLLPLSLRKQTQERTPRLSASSPGLLTMASAFPLSTHKSSRPCLKSAPTLAPDSMSSWLFKNRGSALLSPPSYILHILYLTILFLIFKRKKFSQSHSLPLAVTTPLSFVPKLLQRIVCIHVLQFFSQTAPMETTRDSKLTSLTVNSSSSACHGYLVPPTSSGCFPHLASTSRHCALGFWEQQWPPVPGLLCRLVSSLTYVQGLSPWTSCCFWSPSIDNPTHLDTNHSQFYIYSPDFYPKSGVVWYVQLPTQHQPWSSNRHLNLNTSPARLLITFLHHQL</sequence>
<keyword evidence="1" id="KW-0812">Transmembrane</keyword>
<keyword evidence="3" id="KW-1185">Reference proteome</keyword>
<accession>A0ABN8ZNB1</accession>
<protein>
    <submittedName>
        <fullName evidence="2">Uncharacterized protein</fullName>
    </submittedName>
</protein>
<organism evidence="2 3">
    <name type="scientific">Rangifer tarandus platyrhynchus</name>
    <name type="common">Svalbard reindeer</name>
    <dbReference type="NCBI Taxonomy" id="3082113"/>
    <lineage>
        <taxon>Eukaryota</taxon>
        <taxon>Metazoa</taxon>
        <taxon>Chordata</taxon>
        <taxon>Craniata</taxon>
        <taxon>Vertebrata</taxon>
        <taxon>Euteleostomi</taxon>
        <taxon>Mammalia</taxon>
        <taxon>Eutheria</taxon>
        <taxon>Laurasiatheria</taxon>
        <taxon>Artiodactyla</taxon>
        <taxon>Ruminantia</taxon>
        <taxon>Pecora</taxon>
        <taxon>Cervidae</taxon>
        <taxon>Odocoileinae</taxon>
        <taxon>Rangifer</taxon>
    </lineage>
</organism>
<evidence type="ECO:0000313" key="3">
    <source>
        <dbReference type="Proteomes" id="UP001176941"/>
    </source>
</evidence>